<name>A0A6H1ZTX9_9ZZZZ</name>
<proteinExistence type="predicted"/>
<sequence>MKINLTKLLFNPRAGEFVNRHDIDAAYTILPWFVVQDQTSQPSDGPYSFRIEGTTEQDLLEDRK</sequence>
<protein>
    <submittedName>
        <fullName evidence="1">Uncharacterized protein</fullName>
    </submittedName>
</protein>
<gene>
    <name evidence="1" type="ORF">TM448A01916_0004</name>
</gene>
<evidence type="ECO:0000313" key="1">
    <source>
        <dbReference type="EMBL" id="QJA50871.1"/>
    </source>
</evidence>
<dbReference type="EMBL" id="MT144222">
    <property type="protein sequence ID" value="QJA50871.1"/>
    <property type="molecule type" value="Genomic_DNA"/>
</dbReference>
<organism evidence="1">
    <name type="scientific">viral metagenome</name>
    <dbReference type="NCBI Taxonomy" id="1070528"/>
    <lineage>
        <taxon>unclassified sequences</taxon>
        <taxon>metagenomes</taxon>
        <taxon>organismal metagenomes</taxon>
    </lineage>
</organism>
<accession>A0A6H1ZTX9</accession>
<dbReference type="AlphaFoldDB" id="A0A6H1ZTX9"/>
<reference evidence="1" key="1">
    <citation type="submission" date="2020-03" db="EMBL/GenBank/DDBJ databases">
        <title>The deep terrestrial virosphere.</title>
        <authorList>
            <person name="Holmfeldt K."/>
            <person name="Nilsson E."/>
            <person name="Simone D."/>
            <person name="Lopez-Fernandez M."/>
            <person name="Wu X."/>
            <person name="de Brujin I."/>
            <person name="Lundin D."/>
            <person name="Andersson A."/>
            <person name="Bertilsson S."/>
            <person name="Dopson M."/>
        </authorList>
    </citation>
    <scope>NUCLEOTIDE SEQUENCE</scope>
    <source>
        <strain evidence="1">TM448A01916</strain>
    </source>
</reference>